<keyword evidence="5" id="KW-0001">2Fe-2S</keyword>
<dbReference type="PANTHER" id="PTHR47354:SF5">
    <property type="entry name" value="PROTEIN RFBI"/>
    <property type="match status" value="1"/>
</dbReference>
<dbReference type="PANTHER" id="PTHR47354">
    <property type="entry name" value="NADH OXIDOREDUCTASE HCR"/>
    <property type="match status" value="1"/>
</dbReference>
<evidence type="ECO:0000256" key="3">
    <source>
        <dbReference type="ARBA" id="ARBA00006401"/>
    </source>
</evidence>
<keyword evidence="6" id="KW-0521">NADP</keyword>
<gene>
    <name evidence="14" type="ORF">ACFQH9_08195</name>
</gene>
<comment type="catalytic activity">
    <reaction evidence="10">
        <text>2 nitric oxide + NADPH + 2 O2 = 2 nitrate + NADP(+) + H(+)</text>
        <dbReference type="Rhea" id="RHEA:19465"/>
        <dbReference type="ChEBI" id="CHEBI:15378"/>
        <dbReference type="ChEBI" id="CHEBI:15379"/>
        <dbReference type="ChEBI" id="CHEBI:16480"/>
        <dbReference type="ChEBI" id="CHEBI:17632"/>
        <dbReference type="ChEBI" id="CHEBI:57783"/>
        <dbReference type="ChEBI" id="CHEBI:58349"/>
        <dbReference type="EC" id="1.14.12.17"/>
    </reaction>
</comment>
<dbReference type="InterPro" id="IPR008333">
    <property type="entry name" value="Cbr1-like_FAD-bd_dom"/>
</dbReference>
<dbReference type="SUPFAM" id="SSF52343">
    <property type="entry name" value="Ferredoxin reductase-like, C-terminal NADP-linked domain"/>
    <property type="match status" value="1"/>
</dbReference>
<comment type="cofactor">
    <cofactor evidence="2">
        <name>FAD</name>
        <dbReference type="ChEBI" id="CHEBI:57692"/>
    </cofactor>
</comment>
<comment type="similarity">
    <text evidence="3">In the C-terminal section; belongs to the flavoprotein pyridine nucleotide cytochrome reductase family.</text>
</comment>
<evidence type="ECO:0000256" key="4">
    <source>
        <dbReference type="ARBA" id="ARBA00012229"/>
    </source>
</evidence>
<dbReference type="Pfam" id="PF00970">
    <property type="entry name" value="FAD_binding_6"/>
    <property type="match status" value="1"/>
</dbReference>
<keyword evidence="11" id="KW-0408">Iron</keyword>
<comment type="similarity">
    <text evidence="11">Belongs to the globin family.</text>
</comment>
<evidence type="ECO:0000259" key="12">
    <source>
        <dbReference type="PROSITE" id="PS01033"/>
    </source>
</evidence>
<evidence type="ECO:0000256" key="5">
    <source>
        <dbReference type="ARBA" id="ARBA00022714"/>
    </source>
</evidence>
<reference evidence="15" key="1">
    <citation type="journal article" date="2019" name="Int. J. Syst. Evol. Microbiol.">
        <title>The Global Catalogue of Microorganisms (GCM) 10K type strain sequencing project: providing services to taxonomists for standard genome sequencing and annotation.</title>
        <authorList>
            <consortium name="The Broad Institute Genomics Platform"/>
            <consortium name="The Broad Institute Genome Sequencing Center for Infectious Disease"/>
            <person name="Wu L."/>
            <person name="Ma J."/>
        </authorList>
    </citation>
    <scope>NUCLEOTIDE SEQUENCE [LARGE SCALE GENOMIC DNA]</scope>
    <source>
        <strain evidence="15">CGMCC 4.7397</strain>
    </source>
</reference>
<feature type="domain" description="Globin" evidence="12">
    <location>
        <begin position="10"/>
        <end position="144"/>
    </location>
</feature>
<evidence type="ECO:0000256" key="1">
    <source>
        <dbReference type="ARBA" id="ARBA00001970"/>
    </source>
</evidence>
<sequence>MAARNRGIHALDPAQLDLVRRSRPRIEQRRAELTDRFYVALFERAPGLRTLFPVDPHGRRAPLGDTLIWLLQRLDHREELARRLADLGRDHRKHGLTGAHYESAGHALLEALAHLHGPTWAPPVAAAWAEAYAAATHDMLAAAAADRGPALGLGRVVDHHRAGADLACIVVQTLEPLPHRPGQYLSVEIPQRPGLWRSLSPTEPARPDGVLRFCVRALRHGLVSPALVAQTRVGDTWRLGPPLGRLPDVLGTRRDLLLLASGTGIAPLSALIAALDTRDDPPRTHLYVGARSETELRALVSAAPGARHRPWLTLAPVLSPTDDERPRSLVGTVFRRRSWRHHDVVVCGPPRMQKEVVGRLLAAGVPHGQIHSDPLPTSTEIQP</sequence>
<dbReference type="RefSeq" id="WP_379565315.1">
    <property type="nucleotide sequence ID" value="NZ_JBHSQK010000013.1"/>
</dbReference>
<dbReference type="InterPro" id="IPR001433">
    <property type="entry name" value="OxRdtase_FAD/NAD-bd"/>
</dbReference>
<dbReference type="Gene3D" id="2.40.30.10">
    <property type="entry name" value="Translation factors"/>
    <property type="match status" value="1"/>
</dbReference>
<keyword evidence="15" id="KW-1185">Reference proteome</keyword>
<keyword evidence="8" id="KW-0520">NAD</keyword>
<organism evidence="14 15">
    <name type="scientific">Pseudonocardia lutea</name>
    <dbReference type="NCBI Taxonomy" id="2172015"/>
    <lineage>
        <taxon>Bacteria</taxon>
        <taxon>Bacillati</taxon>
        <taxon>Actinomycetota</taxon>
        <taxon>Actinomycetes</taxon>
        <taxon>Pseudonocardiales</taxon>
        <taxon>Pseudonocardiaceae</taxon>
        <taxon>Pseudonocardia</taxon>
    </lineage>
</organism>
<accession>A0ABW1I7B0</accession>
<name>A0ABW1I7B0_9PSEU</name>
<dbReference type="SUPFAM" id="SSF63380">
    <property type="entry name" value="Riboflavin synthase domain-like"/>
    <property type="match status" value="1"/>
</dbReference>
<dbReference type="InterPro" id="IPR012292">
    <property type="entry name" value="Globin/Proto"/>
</dbReference>
<evidence type="ECO:0000259" key="13">
    <source>
        <dbReference type="PROSITE" id="PS51384"/>
    </source>
</evidence>
<keyword evidence="11" id="KW-0349">Heme</keyword>
<dbReference type="PROSITE" id="PS01033">
    <property type="entry name" value="GLOBIN"/>
    <property type="match status" value="1"/>
</dbReference>
<comment type="cofactor">
    <cofactor evidence="1">
        <name>heme b</name>
        <dbReference type="ChEBI" id="CHEBI:60344"/>
    </cofactor>
</comment>
<dbReference type="InterPro" id="IPR000971">
    <property type="entry name" value="Globin"/>
</dbReference>
<dbReference type="InterPro" id="IPR017927">
    <property type="entry name" value="FAD-bd_FR_type"/>
</dbReference>
<evidence type="ECO:0000256" key="10">
    <source>
        <dbReference type="ARBA" id="ARBA00049433"/>
    </source>
</evidence>
<evidence type="ECO:0000313" key="14">
    <source>
        <dbReference type="EMBL" id="MFC5948254.1"/>
    </source>
</evidence>
<dbReference type="Gene3D" id="1.10.490.10">
    <property type="entry name" value="Globins"/>
    <property type="match status" value="1"/>
</dbReference>
<dbReference type="PROSITE" id="PS51384">
    <property type="entry name" value="FAD_FR"/>
    <property type="match status" value="1"/>
</dbReference>
<dbReference type="InterPro" id="IPR050415">
    <property type="entry name" value="MRET"/>
</dbReference>
<dbReference type="InterPro" id="IPR009050">
    <property type="entry name" value="Globin-like_sf"/>
</dbReference>
<evidence type="ECO:0000256" key="7">
    <source>
        <dbReference type="ARBA" id="ARBA00023014"/>
    </source>
</evidence>
<dbReference type="Proteomes" id="UP001596119">
    <property type="component" value="Unassembled WGS sequence"/>
</dbReference>
<keyword evidence="11" id="KW-0813">Transport</keyword>
<keyword evidence="7" id="KW-0411">Iron-sulfur</keyword>
<evidence type="ECO:0000313" key="15">
    <source>
        <dbReference type="Proteomes" id="UP001596119"/>
    </source>
</evidence>
<evidence type="ECO:0000256" key="2">
    <source>
        <dbReference type="ARBA" id="ARBA00001974"/>
    </source>
</evidence>
<dbReference type="Gene3D" id="3.40.50.80">
    <property type="entry name" value="Nucleotide-binding domain of ferredoxin-NADP reductase (FNR) module"/>
    <property type="match status" value="1"/>
</dbReference>
<evidence type="ECO:0000256" key="6">
    <source>
        <dbReference type="ARBA" id="ARBA00022857"/>
    </source>
</evidence>
<keyword evidence="11" id="KW-0561">Oxygen transport</keyword>
<evidence type="ECO:0000256" key="8">
    <source>
        <dbReference type="ARBA" id="ARBA00023027"/>
    </source>
</evidence>
<dbReference type="InterPro" id="IPR039261">
    <property type="entry name" value="FNR_nucleotide-bd"/>
</dbReference>
<dbReference type="EC" id="1.14.12.17" evidence="4"/>
<dbReference type="Pfam" id="PF00042">
    <property type="entry name" value="Globin"/>
    <property type="match status" value="1"/>
</dbReference>
<comment type="caution">
    <text evidence="14">The sequence shown here is derived from an EMBL/GenBank/DDBJ whole genome shotgun (WGS) entry which is preliminary data.</text>
</comment>
<proteinExistence type="inferred from homology"/>
<dbReference type="EMBL" id="JBHSQK010000013">
    <property type="protein sequence ID" value="MFC5948254.1"/>
    <property type="molecule type" value="Genomic_DNA"/>
</dbReference>
<dbReference type="InterPro" id="IPR017938">
    <property type="entry name" value="Riboflavin_synthase-like_b-brl"/>
</dbReference>
<dbReference type="Pfam" id="PF00175">
    <property type="entry name" value="NAD_binding_1"/>
    <property type="match status" value="1"/>
</dbReference>
<protein>
    <recommendedName>
        <fullName evidence="4">nitric oxide dioxygenase</fullName>
        <ecNumber evidence="4">1.14.12.17</ecNumber>
    </recommendedName>
</protein>
<feature type="domain" description="FAD-binding FR-type" evidence="13">
    <location>
        <begin position="149"/>
        <end position="249"/>
    </location>
</feature>
<keyword evidence="11" id="KW-0479">Metal-binding</keyword>
<evidence type="ECO:0000256" key="9">
    <source>
        <dbReference type="ARBA" id="ARBA00048649"/>
    </source>
</evidence>
<evidence type="ECO:0000256" key="11">
    <source>
        <dbReference type="RuleBase" id="RU000356"/>
    </source>
</evidence>
<dbReference type="SUPFAM" id="SSF46458">
    <property type="entry name" value="Globin-like"/>
    <property type="match status" value="1"/>
</dbReference>
<dbReference type="PRINTS" id="PR00410">
    <property type="entry name" value="PHEHYDRXLASE"/>
</dbReference>
<comment type="catalytic activity">
    <reaction evidence="9">
        <text>2 nitric oxide + NADH + 2 O2 = 2 nitrate + NAD(+) + H(+)</text>
        <dbReference type="Rhea" id="RHEA:19469"/>
        <dbReference type="ChEBI" id="CHEBI:15378"/>
        <dbReference type="ChEBI" id="CHEBI:15379"/>
        <dbReference type="ChEBI" id="CHEBI:16480"/>
        <dbReference type="ChEBI" id="CHEBI:17632"/>
        <dbReference type="ChEBI" id="CHEBI:57540"/>
        <dbReference type="ChEBI" id="CHEBI:57945"/>
        <dbReference type="EC" id="1.14.12.17"/>
    </reaction>
</comment>
<dbReference type="CDD" id="cd19753">
    <property type="entry name" value="Mb-like_oxidoreductase"/>
    <property type="match status" value="1"/>
</dbReference>